<proteinExistence type="predicted"/>
<dbReference type="PRINTS" id="PR00364">
    <property type="entry name" value="DISEASERSIST"/>
</dbReference>
<dbReference type="Pfam" id="PF13424">
    <property type="entry name" value="TPR_12"/>
    <property type="match status" value="2"/>
</dbReference>
<organism evidence="2 3">
    <name type="scientific">Paractinoplanes globisporus</name>
    <dbReference type="NCBI Taxonomy" id="113565"/>
    <lineage>
        <taxon>Bacteria</taxon>
        <taxon>Bacillati</taxon>
        <taxon>Actinomycetota</taxon>
        <taxon>Actinomycetes</taxon>
        <taxon>Micromonosporales</taxon>
        <taxon>Micromonosporaceae</taxon>
        <taxon>Paractinoplanes</taxon>
    </lineage>
</organism>
<dbReference type="PROSITE" id="PS50005">
    <property type="entry name" value="TPR"/>
    <property type="match status" value="3"/>
</dbReference>
<gene>
    <name evidence="2" type="ORF">ACFY35_04945</name>
</gene>
<feature type="repeat" description="TPR" evidence="1">
    <location>
        <begin position="600"/>
        <end position="633"/>
    </location>
</feature>
<dbReference type="Proteomes" id="UP001602245">
    <property type="component" value="Unassembled WGS sequence"/>
</dbReference>
<protein>
    <submittedName>
        <fullName evidence="2">Tetratricopeptide repeat protein</fullName>
    </submittedName>
</protein>
<evidence type="ECO:0000256" key="1">
    <source>
        <dbReference type="PROSITE-ProRule" id="PRU00339"/>
    </source>
</evidence>
<keyword evidence="1" id="KW-0802">TPR repeat</keyword>
<dbReference type="PANTHER" id="PTHR47691">
    <property type="entry name" value="REGULATOR-RELATED"/>
    <property type="match status" value="1"/>
</dbReference>
<dbReference type="Pfam" id="PF13374">
    <property type="entry name" value="TPR_10"/>
    <property type="match status" value="1"/>
</dbReference>
<dbReference type="SUPFAM" id="SSF52540">
    <property type="entry name" value="P-loop containing nucleoside triphosphate hydrolases"/>
    <property type="match status" value="1"/>
</dbReference>
<dbReference type="InterPro" id="IPR019734">
    <property type="entry name" value="TPR_rpt"/>
</dbReference>
<reference evidence="2 3" key="1">
    <citation type="submission" date="2024-10" db="EMBL/GenBank/DDBJ databases">
        <title>The Natural Products Discovery Center: Release of the First 8490 Sequenced Strains for Exploring Actinobacteria Biosynthetic Diversity.</title>
        <authorList>
            <person name="Kalkreuter E."/>
            <person name="Kautsar S.A."/>
            <person name="Yang D."/>
            <person name="Bader C.D."/>
            <person name="Teijaro C.N."/>
            <person name="Fluegel L."/>
            <person name="Davis C.M."/>
            <person name="Simpson J.R."/>
            <person name="Lauterbach L."/>
            <person name="Steele A.D."/>
            <person name="Gui C."/>
            <person name="Meng S."/>
            <person name="Li G."/>
            <person name="Viehrig K."/>
            <person name="Ye F."/>
            <person name="Su P."/>
            <person name="Kiefer A.F."/>
            <person name="Nichols A."/>
            <person name="Cepeda A.J."/>
            <person name="Yan W."/>
            <person name="Fan B."/>
            <person name="Jiang Y."/>
            <person name="Adhikari A."/>
            <person name="Zheng C.-J."/>
            <person name="Schuster L."/>
            <person name="Cowan T.M."/>
            <person name="Smanski M.J."/>
            <person name="Chevrette M.G."/>
            <person name="De Carvalho L.P.S."/>
            <person name="Shen B."/>
        </authorList>
    </citation>
    <scope>NUCLEOTIDE SEQUENCE [LARGE SCALE GENOMIC DNA]</scope>
    <source>
        <strain evidence="2 3">NPDC000087</strain>
    </source>
</reference>
<dbReference type="EMBL" id="JBIAZU010000001">
    <property type="protein sequence ID" value="MFF5288761.1"/>
    <property type="molecule type" value="Genomic_DNA"/>
</dbReference>
<dbReference type="SMART" id="SM00028">
    <property type="entry name" value="TPR"/>
    <property type="match status" value="6"/>
</dbReference>
<keyword evidence="3" id="KW-1185">Reference proteome</keyword>
<feature type="repeat" description="TPR" evidence="1">
    <location>
        <begin position="640"/>
        <end position="673"/>
    </location>
</feature>
<name>A0ABW6W635_9ACTN</name>
<accession>A0ABW6W635</accession>
<evidence type="ECO:0000313" key="3">
    <source>
        <dbReference type="Proteomes" id="UP001602245"/>
    </source>
</evidence>
<dbReference type="PANTHER" id="PTHR47691:SF3">
    <property type="entry name" value="HTH-TYPE TRANSCRIPTIONAL REGULATOR RV0890C-RELATED"/>
    <property type="match status" value="1"/>
</dbReference>
<dbReference type="Gene3D" id="1.25.40.10">
    <property type="entry name" value="Tetratricopeptide repeat domain"/>
    <property type="match status" value="2"/>
</dbReference>
<sequence>MNPNDPAAVAPAAFGGLPDPASAAGLDELVQRLRSLKAWAGQPSYEIITRRINAAWTNAGRPAAELARRGTVVDCFKTGRHRVNADLMIAVVEALHPEPGYVAQWRQALRVISGESQAAAQIRAQDSLPDDLPEFTGRAPQIDDLVRDPAPLTAIEGMAGVGKTRLAIHAGHLLAAKEPFDRVLFVNLRGFHPDPAQPPADPGAVLDSFLRLLGVPGRQVPHDLGGRSRLYRSRLAGLRALVVLDNAFEEGQVEPLLSDALTLVTSRRCLALPGARHLAVEAFSADESVEFLARVAPGVPLGEDPDALGRVARRCGHLPLALGLVAGHIRTTPGWTVADHADRLDERHRERRLDSGVSVALSLSYLHLPPERRRLLRLLALHPGQDIDVYASAALAGIPASEARGHLVHLAADHLLQQTRPGRYVFHDLVRAFTSGRASDEDSPRSRRAALSRLFDHYLAVSAAAMDVLHPAEKQRRPTIEPPSWPAPVFDDPDAALAWLDAERATLVAVSAADGWPTHAIRLSLVLFRYLNGGHHAEALAVHGHARSAAQDVGDIAAEARALSLLGATYTRLGRYAESAGHLRQALRLFARHGDPILEAPSLTNLGHVEIRLGEYAAADAHFRQALDRHREAGNRTGEARALTSLGMVEVTLGRYAESVAHHEQALALCEETGDAAQAAEIMSNLGYAEIRLGRHKAAADHLSAGLAMCRRLGNRTSEGFTLDCLGMLATRTGRLPDALDLHRQALTILHEAGDQEGEAWAHNGLGEASTAAGHFTDAVADHTRALSIATEIGDRDQQARAHAGLGQALSDREHYLKAISLYTELGDPEGERLRSLLD</sequence>
<evidence type="ECO:0000313" key="2">
    <source>
        <dbReference type="EMBL" id="MFF5288761.1"/>
    </source>
</evidence>
<dbReference type="RefSeq" id="WP_020509109.1">
    <property type="nucleotide sequence ID" value="NZ_JBIAZU010000001.1"/>
</dbReference>
<dbReference type="Gene3D" id="3.40.50.300">
    <property type="entry name" value="P-loop containing nucleotide triphosphate hydrolases"/>
    <property type="match status" value="1"/>
</dbReference>
<dbReference type="SUPFAM" id="SSF48452">
    <property type="entry name" value="TPR-like"/>
    <property type="match status" value="2"/>
</dbReference>
<dbReference type="InterPro" id="IPR027417">
    <property type="entry name" value="P-loop_NTPase"/>
</dbReference>
<dbReference type="InterPro" id="IPR011990">
    <property type="entry name" value="TPR-like_helical_dom_sf"/>
</dbReference>
<feature type="repeat" description="TPR" evidence="1">
    <location>
        <begin position="560"/>
        <end position="593"/>
    </location>
</feature>
<comment type="caution">
    <text evidence="2">The sequence shown here is derived from an EMBL/GenBank/DDBJ whole genome shotgun (WGS) entry which is preliminary data.</text>
</comment>